<dbReference type="GO" id="GO:0000976">
    <property type="term" value="F:transcription cis-regulatory region binding"/>
    <property type="evidence" value="ECO:0007669"/>
    <property type="project" value="TreeGrafter"/>
</dbReference>
<dbReference type="Pfam" id="PF00126">
    <property type="entry name" value="HTH_1"/>
    <property type="match status" value="1"/>
</dbReference>
<keyword evidence="4" id="KW-0804">Transcription</keyword>
<evidence type="ECO:0000256" key="2">
    <source>
        <dbReference type="ARBA" id="ARBA00023015"/>
    </source>
</evidence>
<dbReference type="InterPro" id="IPR036390">
    <property type="entry name" value="WH_DNA-bd_sf"/>
</dbReference>
<dbReference type="Pfam" id="PF03466">
    <property type="entry name" value="LysR_substrate"/>
    <property type="match status" value="1"/>
</dbReference>
<feature type="domain" description="HTH lysR-type" evidence="5">
    <location>
        <begin position="1"/>
        <end position="58"/>
    </location>
</feature>
<dbReference type="InterPro" id="IPR036388">
    <property type="entry name" value="WH-like_DNA-bd_sf"/>
</dbReference>
<name>A0A9X4KD66_9BACL</name>
<dbReference type="Proteomes" id="UP001153387">
    <property type="component" value="Unassembled WGS sequence"/>
</dbReference>
<comment type="caution">
    <text evidence="6">The sequence shown here is derived from an EMBL/GenBank/DDBJ whole genome shotgun (WGS) entry which is preliminary data.</text>
</comment>
<dbReference type="EMBL" id="JAPDHZ010000002">
    <property type="protein sequence ID" value="MDG0789867.1"/>
    <property type="molecule type" value="Genomic_DNA"/>
</dbReference>
<evidence type="ECO:0000256" key="3">
    <source>
        <dbReference type="ARBA" id="ARBA00023125"/>
    </source>
</evidence>
<dbReference type="SUPFAM" id="SSF46785">
    <property type="entry name" value="Winged helix' DNA-binding domain"/>
    <property type="match status" value="1"/>
</dbReference>
<comment type="similarity">
    <text evidence="1">Belongs to the LysR transcriptional regulatory family.</text>
</comment>
<dbReference type="InterPro" id="IPR000847">
    <property type="entry name" value="LysR_HTH_N"/>
</dbReference>
<accession>A0A9X4KD66</accession>
<dbReference type="PROSITE" id="PS50931">
    <property type="entry name" value="HTH_LYSR"/>
    <property type="match status" value="1"/>
</dbReference>
<evidence type="ECO:0000313" key="7">
    <source>
        <dbReference type="Proteomes" id="UP001153387"/>
    </source>
</evidence>
<gene>
    <name evidence="6" type="ORF">OMP38_02660</name>
</gene>
<sequence>MNIENIEAFVHVLHYGSFNKAAEALFLSQPSVTARIQSLERELDCQLFDRVGKQVLLTNKGKLFRPYAEQLLDTYRKGKQQVRQTQAAKEEVRIGCTVSAAQYLLPLILPAFRRRHPALRLKLTTATSEEIGARVLAKELDIGFVRKFNHPGLNSAVLYEDPIRLYVHREHALASNPQPRIEDLSLEPLLFFECGALDWLRIHRVFESQGLLPNLILQTDNAETAKRLLLQQEGICFLPGMSVRREEREGTLVPIGFPETAGIGLMTSLINGQGENEAFARSLKEIAGQALSGADPAYRIV</sequence>
<evidence type="ECO:0000256" key="4">
    <source>
        <dbReference type="ARBA" id="ARBA00023163"/>
    </source>
</evidence>
<keyword evidence="7" id="KW-1185">Reference proteome</keyword>
<dbReference type="SUPFAM" id="SSF53850">
    <property type="entry name" value="Periplasmic binding protein-like II"/>
    <property type="match status" value="1"/>
</dbReference>
<dbReference type="PANTHER" id="PTHR30126">
    <property type="entry name" value="HTH-TYPE TRANSCRIPTIONAL REGULATOR"/>
    <property type="match status" value="1"/>
</dbReference>
<evidence type="ECO:0000313" key="6">
    <source>
        <dbReference type="EMBL" id="MDG0789867.1"/>
    </source>
</evidence>
<organism evidence="6 7">
    <name type="scientific">Cohnella ginsengisoli</name>
    <dbReference type="NCBI Taxonomy" id="425004"/>
    <lineage>
        <taxon>Bacteria</taxon>
        <taxon>Bacillati</taxon>
        <taxon>Bacillota</taxon>
        <taxon>Bacilli</taxon>
        <taxon>Bacillales</taxon>
        <taxon>Paenibacillaceae</taxon>
        <taxon>Cohnella</taxon>
    </lineage>
</organism>
<dbReference type="GO" id="GO:0003700">
    <property type="term" value="F:DNA-binding transcription factor activity"/>
    <property type="evidence" value="ECO:0007669"/>
    <property type="project" value="InterPro"/>
</dbReference>
<keyword evidence="2" id="KW-0805">Transcription regulation</keyword>
<evidence type="ECO:0000256" key="1">
    <source>
        <dbReference type="ARBA" id="ARBA00009437"/>
    </source>
</evidence>
<dbReference type="Gene3D" id="1.10.10.10">
    <property type="entry name" value="Winged helix-like DNA-binding domain superfamily/Winged helix DNA-binding domain"/>
    <property type="match status" value="1"/>
</dbReference>
<dbReference type="AlphaFoldDB" id="A0A9X4KD66"/>
<dbReference type="CDD" id="cd05466">
    <property type="entry name" value="PBP2_LTTR_substrate"/>
    <property type="match status" value="1"/>
</dbReference>
<proteinExistence type="inferred from homology"/>
<protein>
    <submittedName>
        <fullName evidence="6">LysR family transcriptional regulator</fullName>
    </submittedName>
</protein>
<dbReference type="InterPro" id="IPR005119">
    <property type="entry name" value="LysR_subst-bd"/>
</dbReference>
<dbReference type="FunFam" id="1.10.10.10:FF:000001">
    <property type="entry name" value="LysR family transcriptional regulator"/>
    <property type="match status" value="1"/>
</dbReference>
<reference evidence="6 7" key="1">
    <citation type="submission" date="2022-10" db="EMBL/GenBank/DDBJ databases">
        <title>Comparative genomic analysis of Cohnella hashimotonis sp. nov., isolated from the International Space Station.</title>
        <authorList>
            <person name="Simpson A."/>
            <person name="Venkateswaran K."/>
        </authorList>
    </citation>
    <scope>NUCLEOTIDE SEQUENCE [LARGE SCALE GENOMIC DNA]</scope>
    <source>
        <strain evidence="6 7">DSM 18997</strain>
    </source>
</reference>
<dbReference type="Gene3D" id="3.40.190.290">
    <property type="match status" value="1"/>
</dbReference>
<dbReference type="PRINTS" id="PR00039">
    <property type="entry name" value="HTHLYSR"/>
</dbReference>
<evidence type="ECO:0000259" key="5">
    <source>
        <dbReference type="PROSITE" id="PS50931"/>
    </source>
</evidence>
<dbReference type="PANTHER" id="PTHR30126:SF39">
    <property type="entry name" value="HTH-TYPE TRANSCRIPTIONAL REGULATOR CYSL"/>
    <property type="match status" value="1"/>
</dbReference>
<dbReference type="RefSeq" id="WP_277563754.1">
    <property type="nucleotide sequence ID" value="NZ_JAPDHZ010000002.1"/>
</dbReference>
<keyword evidence="3" id="KW-0238">DNA-binding</keyword>